<keyword evidence="2" id="KW-0472">Membrane</keyword>
<dbReference type="AlphaFoldDB" id="A0A2G5I4H5"/>
<dbReference type="EMBL" id="CP134186">
    <property type="protein sequence ID" value="WPB00588.1"/>
    <property type="molecule type" value="Genomic_DNA"/>
</dbReference>
<keyword evidence="2" id="KW-1133">Transmembrane helix</keyword>
<accession>A0A2G5I4H5</accession>
<sequence length="187" mass="20875">MFAHFANLARRTDGAPPFDRTMVTLLVVLLVLLIVALFLVAGLLYLRYRRRARRNAELPPYSEDDEKRMSSMSTTSSHRRVMVRPSESVLVYSEKQSLADNSSSPPPSPLPEIHITFPEEVDDSGKRTSGRVVVVRVGDNGIGLEPVEGLPAYSSDDKRFESLDLDRIGGLVEKARNAPGYDKFEKI</sequence>
<evidence type="ECO:0000313" key="3">
    <source>
        <dbReference type="EMBL" id="PIA99697.1"/>
    </source>
</evidence>
<keyword evidence="6" id="KW-1185">Reference proteome</keyword>
<evidence type="ECO:0000256" key="2">
    <source>
        <dbReference type="SAM" id="Phobius"/>
    </source>
</evidence>
<evidence type="ECO:0000256" key="1">
    <source>
        <dbReference type="SAM" id="MobiDB-lite"/>
    </source>
</evidence>
<dbReference type="Proteomes" id="UP000230605">
    <property type="component" value="Chromosome 3"/>
</dbReference>
<gene>
    <name evidence="3" type="ORF">CB0940_03412</name>
    <name evidence="4" type="ORF">RHO25_005208</name>
</gene>
<reference evidence="3 5" key="1">
    <citation type="submission" date="2015-10" db="EMBL/GenBank/DDBJ databases">
        <title>The cercosporin biosynthetic gene cluster was horizontally transferred to several fungal lineages and shown to be expanded in Cercospora beticola based on microsynteny with recipient genomes.</title>
        <authorList>
            <person name="De Jonge R."/>
            <person name="Ebert M.K."/>
            <person name="Suttle J.C."/>
            <person name="Jurick Ii W.M."/>
            <person name="Secor G.A."/>
            <person name="Thomma B.P."/>
            <person name="Van De Peer Y."/>
            <person name="Bolton M.D."/>
        </authorList>
    </citation>
    <scope>NUCLEOTIDE SEQUENCE [LARGE SCALE GENOMIC DNA]</scope>
    <source>
        <strain evidence="3 5">09-40</strain>
    </source>
</reference>
<feature type="region of interest" description="Disordered" evidence="1">
    <location>
        <begin position="60"/>
        <end position="125"/>
    </location>
</feature>
<dbReference type="EMBL" id="LKMD01000101">
    <property type="protein sequence ID" value="PIA99697.1"/>
    <property type="molecule type" value="Genomic_DNA"/>
</dbReference>
<proteinExistence type="predicted"/>
<keyword evidence="2" id="KW-0812">Transmembrane</keyword>
<name>A0A2G5I4H5_CERBT</name>
<reference evidence="4 6" key="2">
    <citation type="submission" date="2023-09" db="EMBL/GenBank/DDBJ databases">
        <title>Complete-Gapless Cercospora beticola genome.</title>
        <authorList>
            <person name="Wyatt N.A."/>
            <person name="Spanner R.E."/>
            <person name="Bolton M.D."/>
        </authorList>
    </citation>
    <scope>NUCLEOTIDE SEQUENCE [LARGE SCALE GENOMIC DNA]</scope>
    <source>
        <strain evidence="4">Cb09-40</strain>
    </source>
</reference>
<organism evidence="3 5">
    <name type="scientific">Cercospora beticola</name>
    <name type="common">Sugarbeet leaf spot fungus</name>
    <dbReference type="NCBI Taxonomy" id="122368"/>
    <lineage>
        <taxon>Eukaryota</taxon>
        <taxon>Fungi</taxon>
        <taxon>Dikarya</taxon>
        <taxon>Ascomycota</taxon>
        <taxon>Pezizomycotina</taxon>
        <taxon>Dothideomycetes</taxon>
        <taxon>Dothideomycetidae</taxon>
        <taxon>Mycosphaerellales</taxon>
        <taxon>Mycosphaerellaceae</taxon>
        <taxon>Cercospora</taxon>
    </lineage>
</organism>
<evidence type="ECO:0000313" key="4">
    <source>
        <dbReference type="EMBL" id="WPB00588.1"/>
    </source>
</evidence>
<protein>
    <submittedName>
        <fullName evidence="3">Uncharacterized protein</fullName>
    </submittedName>
</protein>
<dbReference type="OrthoDB" id="5388417at2759"/>
<dbReference type="Proteomes" id="UP001302367">
    <property type="component" value="Chromosome 3"/>
</dbReference>
<evidence type="ECO:0000313" key="5">
    <source>
        <dbReference type="Proteomes" id="UP000230605"/>
    </source>
</evidence>
<evidence type="ECO:0000313" key="6">
    <source>
        <dbReference type="Proteomes" id="UP001302367"/>
    </source>
</evidence>
<feature type="transmembrane region" description="Helical" evidence="2">
    <location>
        <begin position="22"/>
        <end position="46"/>
    </location>
</feature>